<dbReference type="KEGG" id="xla:108701183"/>
<dbReference type="InterPro" id="IPR019522">
    <property type="entry name" value="PIK3R5/6"/>
</dbReference>
<proteinExistence type="predicted"/>
<protein>
    <submittedName>
        <fullName evidence="2 3">Phosphoinositide 3-kinase regulatory subunit 6 isoform X1</fullName>
    </submittedName>
</protein>
<dbReference type="RefSeq" id="XP_041432197.1">
    <property type="nucleotide sequence ID" value="XM_041576263.1"/>
</dbReference>
<accession>A0A8J1LSE0</accession>
<dbReference type="GO" id="GO:0005944">
    <property type="term" value="C:phosphatidylinositol 3-kinase complex, class IB"/>
    <property type="evidence" value="ECO:0007669"/>
    <property type="project" value="InterPro"/>
</dbReference>
<evidence type="ECO:0000313" key="2">
    <source>
        <dbReference type="RefSeq" id="XP_018090963.1"/>
    </source>
</evidence>
<evidence type="ECO:0000313" key="3">
    <source>
        <dbReference type="RefSeq" id="XP_018090965.1"/>
    </source>
</evidence>
<organism evidence="1 6">
    <name type="scientific">Xenopus laevis</name>
    <name type="common">African clawed frog</name>
    <dbReference type="NCBI Taxonomy" id="8355"/>
    <lineage>
        <taxon>Eukaryota</taxon>
        <taxon>Metazoa</taxon>
        <taxon>Chordata</taxon>
        <taxon>Craniata</taxon>
        <taxon>Vertebrata</taxon>
        <taxon>Euteleostomi</taxon>
        <taxon>Amphibia</taxon>
        <taxon>Batrachia</taxon>
        <taxon>Anura</taxon>
        <taxon>Pipoidea</taxon>
        <taxon>Pipidae</taxon>
        <taxon>Xenopodinae</taxon>
        <taxon>Xenopus</taxon>
        <taxon>Xenopus</taxon>
    </lineage>
</organism>
<dbReference type="GO" id="GO:0046935">
    <property type="term" value="F:1-phosphatidylinositol-3-kinase regulator activity"/>
    <property type="evidence" value="ECO:0000318"/>
    <property type="project" value="GO_Central"/>
</dbReference>
<dbReference type="Proteomes" id="UP000186698">
    <property type="component" value="Chromosome 9_10L"/>
</dbReference>
<dbReference type="AGR" id="Xenbase:XB-GENE-6487567"/>
<dbReference type="Pfam" id="PF10486">
    <property type="entry name" value="PI3K_1B_p101"/>
    <property type="match status" value="2"/>
</dbReference>
<keyword evidence="1" id="KW-1185">Reference proteome</keyword>
<dbReference type="GO" id="GO:0042269">
    <property type="term" value="P:regulation of natural killer cell mediated cytotoxicity"/>
    <property type="evidence" value="ECO:0000318"/>
    <property type="project" value="GO_Central"/>
</dbReference>
<dbReference type="AlphaFoldDB" id="A0A8J1LSE0"/>
<dbReference type="GeneID" id="108701183"/>
<dbReference type="GO" id="GO:0007186">
    <property type="term" value="P:G protein-coupled receptor signaling pathway"/>
    <property type="evidence" value="ECO:0000318"/>
    <property type="project" value="GO_Central"/>
</dbReference>
<evidence type="ECO:0000313" key="6">
    <source>
        <dbReference type="RefSeq" id="XP_041432199.1"/>
    </source>
</evidence>
<dbReference type="RefSeq" id="XP_018090965.1">
    <property type="nucleotide sequence ID" value="XM_018235476.2"/>
</dbReference>
<evidence type="ECO:0000313" key="1">
    <source>
        <dbReference type="Proteomes" id="UP000186698"/>
    </source>
</evidence>
<name>A0A8J1LSE0_XENLA</name>
<dbReference type="Xenbase" id="XB-GENE-6487567">
    <property type="gene designation" value="pik3r6.L"/>
</dbReference>
<dbReference type="CTD" id="108701183"/>
<sequence>MEHSEAEADMIHQKVRAILRGLDGQHPALQSDHGMLRWTLHKSLDRNSASGSVIVGILIKELEKAERTDNLHYIIPLLHTLMYAITKAAYISDELYERVYVFCKKILTLPKPYCTIGLDYANRLKTEKKVPGFSYQKLVTMEQNLRRDALQHQDKVLLFLDPNIISEAVCNTLLRETQATQISQTPVKCMSYVITNSIQAALGKDCNIQLLQQVLKDQTPEEVELWFQEVLSAVEHSSRENGIGRQKHCQRLQEIYGKMVGSSEEDVPVSKLQVIPCPSPDITVHLWTDEDQLWKELVLLTKETQNTDVEVDSFRIPDLTMDEESTEQNRISVWSNDSGIERDLPGVEEKESTKLQRKPCIKKKGPDLDSAVLLQNLTKAPKGSRIGTLQRLSGQSTEVPAEPEKLPTARIIILGDDRALGKLAKAYYSYRKREARRPHRTLKANLQFYCIPVRGELTDSSPDKASTSVNPPTMDEVCEISTYLGLVDPWYEGNINTLCDMIPKLSVMPPCPTSDATSDPFILDVTSYYLRFGIQPVYFQIYSVKIFYRDTSLEPGEDVFLTELKAELQDCPSCKVSTLPRKKTATDARGGIQIHYKKALASNREKEGSLVLRTSGAVIKTIPHNEAKDLVCLNVYTDEVTRSSQCSTRHAPGNISVLRACSVQMRSLEIRTFTLQLDKDSRRVYSNVARFEVSPCQEPGYSLQKMKTQRAHGERNEVGGLSRYMSKSLLLPINTFAGIIQG</sequence>
<dbReference type="RefSeq" id="XP_018090963.1">
    <property type="nucleotide sequence ID" value="XM_018235474.2"/>
</dbReference>
<dbReference type="RefSeq" id="XP_041432198.1">
    <property type="nucleotide sequence ID" value="XM_041576264.1"/>
</dbReference>
<evidence type="ECO:0000313" key="5">
    <source>
        <dbReference type="RefSeq" id="XP_041432198.1"/>
    </source>
</evidence>
<dbReference type="PANTHER" id="PTHR15593:SF1">
    <property type="entry name" value="PHOSPHOINOSITIDE 3-KINASE REGULATORY SUBUNIT 6"/>
    <property type="match status" value="1"/>
</dbReference>
<gene>
    <name evidence="2 3 4 5 6 7" type="primary">pik3r6.L</name>
</gene>
<evidence type="ECO:0000313" key="7">
    <source>
        <dbReference type="Xenbase" id="XB-GENE-6487567"/>
    </source>
</evidence>
<reference evidence="2 3" key="1">
    <citation type="submission" date="2025-04" db="UniProtKB">
        <authorList>
            <consortium name="RefSeq"/>
        </authorList>
    </citation>
    <scope>IDENTIFICATION</scope>
    <source>
        <strain evidence="2 3">J_2021</strain>
        <tissue evidence="2 3">Erythrocytes</tissue>
    </source>
</reference>
<dbReference type="RefSeq" id="XP_041432199.1">
    <property type="nucleotide sequence ID" value="XM_041576265.1"/>
</dbReference>
<dbReference type="GO" id="GO:0005942">
    <property type="term" value="C:phosphatidylinositol 3-kinase complex"/>
    <property type="evidence" value="ECO:0000318"/>
    <property type="project" value="GO_Central"/>
</dbReference>
<evidence type="ECO:0000313" key="4">
    <source>
        <dbReference type="RefSeq" id="XP_041432197.1"/>
    </source>
</evidence>
<dbReference type="OrthoDB" id="8781591at2759"/>
<dbReference type="PANTHER" id="PTHR15593">
    <property type="entry name" value="PHOSPHATIDYLINOSITOL 3-KINASE REGULATORY SUBUNIT"/>
    <property type="match status" value="1"/>
</dbReference>